<dbReference type="EMBL" id="JW864755">
    <property type="protein sequence ID" value="AFO97272.1"/>
    <property type="molecule type" value="mRNA"/>
</dbReference>
<evidence type="ECO:0000256" key="1">
    <source>
        <dbReference type="ARBA" id="ARBA00007983"/>
    </source>
</evidence>
<dbReference type="SUPFAM" id="SSF49998">
    <property type="entry name" value="Amine oxidase catalytic domain"/>
    <property type="match status" value="1"/>
</dbReference>
<dbReference type="GO" id="GO:0009308">
    <property type="term" value="P:amine metabolic process"/>
    <property type="evidence" value="ECO:0007669"/>
    <property type="project" value="UniProtKB-UniRule"/>
</dbReference>
<evidence type="ECO:0000256" key="5">
    <source>
        <dbReference type="ARBA" id="ARBA00023008"/>
    </source>
</evidence>
<keyword evidence="5 8" id="KW-0186">Copper</keyword>
<evidence type="ECO:0000256" key="8">
    <source>
        <dbReference type="RuleBase" id="RU000672"/>
    </source>
</evidence>
<accession>V9KH83</accession>
<dbReference type="Gene3D" id="2.70.98.20">
    <property type="entry name" value="Copper amine oxidase, catalytic domain"/>
    <property type="match status" value="1"/>
</dbReference>
<dbReference type="GO" id="GO:0005886">
    <property type="term" value="C:plasma membrane"/>
    <property type="evidence" value="ECO:0007669"/>
    <property type="project" value="TreeGrafter"/>
</dbReference>
<organism evidence="12">
    <name type="scientific">Callorhinchus milii</name>
    <name type="common">Ghost shark</name>
    <dbReference type="NCBI Taxonomy" id="7868"/>
    <lineage>
        <taxon>Eukaryota</taxon>
        <taxon>Metazoa</taxon>
        <taxon>Chordata</taxon>
        <taxon>Craniata</taxon>
        <taxon>Vertebrata</taxon>
        <taxon>Chondrichthyes</taxon>
        <taxon>Holocephali</taxon>
        <taxon>Chimaeriformes</taxon>
        <taxon>Callorhinchidae</taxon>
        <taxon>Callorhinchus</taxon>
    </lineage>
</organism>
<feature type="active site" description="Proton acceptor" evidence="6">
    <location>
        <position position="378"/>
    </location>
</feature>
<protein>
    <recommendedName>
        <fullName evidence="8">Amine oxidase</fullName>
        <ecNumber evidence="8">1.4.3.-</ecNumber>
    </recommendedName>
</protein>
<reference evidence="12" key="1">
    <citation type="journal article" date="2014" name="Nature">
        <title>Elephant shark genome provides unique insights into gnathostome evolution.</title>
        <authorList>
            <consortium name="International Elephant Shark Genome Sequencing Consortium"/>
            <person name="Venkatesh B."/>
            <person name="Lee A.P."/>
            <person name="Ravi V."/>
            <person name="Maurya A.K."/>
            <person name="Lian M.M."/>
            <person name="Swann J.B."/>
            <person name="Ohta Y."/>
            <person name="Flajnik M.F."/>
            <person name="Sutoh Y."/>
            <person name="Kasahara M."/>
            <person name="Hoon S."/>
            <person name="Gangu V."/>
            <person name="Roy S.W."/>
            <person name="Irimia M."/>
            <person name="Korzh V."/>
            <person name="Kondrychyn I."/>
            <person name="Lim Z.W."/>
            <person name="Tay B.H."/>
            <person name="Tohari S."/>
            <person name="Kong K.W."/>
            <person name="Ho S."/>
            <person name="Lorente-Galdos B."/>
            <person name="Quilez J."/>
            <person name="Marques-Bonet T."/>
            <person name="Raney B.J."/>
            <person name="Ingham P.W."/>
            <person name="Tay A."/>
            <person name="Hillier L.W."/>
            <person name="Minx P."/>
            <person name="Boehm T."/>
            <person name="Wilson R.K."/>
            <person name="Brenner S."/>
            <person name="Warren W.C."/>
        </authorList>
    </citation>
    <scope>NUCLEOTIDE SEQUENCE</scope>
    <source>
        <tissue evidence="12">Heart</tissue>
    </source>
</reference>
<dbReference type="PROSITE" id="PS01165">
    <property type="entry name" value="COPPER_AMINE_OXID_2"/>
    <property type="match status" value="1"/>
</dbReference>
<dbReference type="InterPro" id="IPR000269">
    <property type="entry name" value="Cu_amine_oxidase"/>
</dbReference>
<keyword evidence="2 8" id="KW-0479">Metal-binding</keyword>
<feature type="modified residue" description="2',4',5'-topaquinone" evidence="7">
    <location>
        <position position="464"/>
    </location>
</feature>
<feature type="domain" description="Copper amine oxidase N3-terminal" evidence="11">
    <location>
        <begin position="193"/>
        <end position="258"/>
    </location>
</feature>
<comment type="cofactor">
    <cofactor evidence="8">
        <name>Cu cation</name>
        <dbReference type="ChEBI" id="CHEBI:23378"/>
    </cofactor>
    <text evidence="8">Contains 1 topaquinone per subunit.</text>
</comment>
<feature type="active site" description="Schiff-base intermediate with substrate; via topaquinone" evidence="6">
    <location>
        <position position="464"/>
    </location>
</feature>
<dbReference type="Pfam" id="PF01179">
    <property type="entry name" value="Cu_amine_oxid"/>
    <property type="match status" value="1"/>
</dbReference>
<evidence type="ECO:0000256" key="2">
    <source>
        <dbReference type="ARBA" id="ARBA00022723"/>
    </source>
</evidence>
<dbReference type="PRINTS" id="PR00766">
    <property type="entry name" value="CUDAOXIDASE"/>
</dbReference>
<dbReference type="PANTHER" id="PTHR10638">
    <property type="entry name" value="COPPER AMINE OXIDASE"/>
    <property type="match status" value="1"/>
</dbReference>
<evidence type="ECO:0000256" key="6">
    <source>
        <dbReference type="PIRSR" id="PIRSR600269-50"/>
    </source>
</evidence>
<dbReference type="GO" id="GO:0005507">
    <property type="term" value="F:copper ion binding"/>
    <property type="evidence" value="ECO:0007669"/>
    <property type="project" value="InterPro"/>
</dbReference>
<dbReference type="GO" id="GO:0008131">
    <property type="term" value="F:primary methylamine oxidase activity"/>
    <property type="evidence" value="ECO:0007669"/>
    <property type="project" value="InterPro"/>
</dbReference>
<evidence type="ECO:0000259" key="11">
    <source>
        <dbReference type="Pfam" id="PF02728"/>
    </source>
</evidence>
<dbReference type="Gene3D" id="3.10.450.40">
    <property type="match status" value="2"/>
</dbReference>
<sequence length="758" mass="86320">MNVKVLLTFLALAVVAIIALNWILAVGLARSPTCPVVVLNDKIHQEIEQQRNTLPWLFGDLSPEEMTSVLEYLKSHLGVKLVSCNKALPSDNFIYLIELQVPPKGEVLRFLNGQGSKPPRKARAVVVFGGQAEPNVTEYIVGNLLKPTYHKDVTSQKYQGVNFNSRPLPTSEYVEIFFKMGLGKVAQVLKESFGVDAKGLLPLDSAPRGFKSGDRETWFPFLRNIGGLFMHPVPFEVLMDHSSKNSSDWKVKKVYYNGQYFDSLEHLADDYSNGRVKKIMLHRKQDEPNYASLKPRGETRKVLPPMQYEPEGIRYHYEENWVNYLGWNFAFRQNVESGLQLFNIEFQGKRIVYELSIQDLTSVYGGITPSIMRTKFLDTAYGIGRLTNELVMGVDCPYVATYIDTHHFLDSEEPQTVRNSICVFEQNFGKPLRRHTSSWFPPLSYGGLSNSALVLRSISTIGNYDYVFDFIFYQNGVLETKVQATGYAQTTFYSKDGLKYGTRIEENILGNIHTHFLHFKVDLDVEGTQNCFETKDVVYEKQKNPLNPDVEEFMPTINRQVLETEDQAAFKVGQKTPKYLSFINLNSNNEWGHPRGYRIRVVSYTPDNLPPEDPQEKGISWHRYQLAVTQHKEGERTSSSMFNQNDPWNPAVYFAGFINNETIKNQDLVAWVTAGFLHIPHSEDVPNTATVGSEVGFLLQPVNYFKQDPSIFSMDSVYIESASKEQEDHCKTNPMACLPKMASCVQPFPLFTYGQTED</sequence>
<evidence type="ECO:0000259" key="9">
    <source>
        <dbReference type="Pfam" id="PF01179"/>
    </source>
</evidence>
<dbReference type="AlphaFoldDB" id="V9KH83"/>
<dbReference type="EC" id="1.4.3.-" evidence="8"/>
<dbReference type="FunFam" id="2.70.98.20:FF:000002">
    <property type="entry name" value="Amine oxidase"/>
    <property type="match status" value="1"/>
</dbReference>
<dbReference type="PROSITE" id="PS01164">
    <property type="entry name" value="COPPER_AMINE_OXID_1"/>
    <property type="match status" value="1"/>
</dbReference>
<evidence type="ECO:0000256" key="4">
    <source>
        <dbReference type="ARBA" id="ARBA00023002"/>
    </source>
</evidence>
<evidence type="ECO:0000256" key="3">
    <source>
        <dbReference type="ARBA" id="ARBA00022772"/>
    </source>
</evidence>
<dbReference type="PANTHER" id="PTHR10638:SF4">
    <property type="entry name" value="RETINA-SPECIFIC COPPER AMINE OXIDASE"/>
    <property type="match status" value="1"/>
</dbReference>
<dbReference type="GO" id="GO:0048038">
    <property type="term" value="F:quinone binding"/>
    <property type="evidence" value="ECO:0007669"/>
    <property type="project" value="InterPro"/>
</dbReference>
<dbReference type="Pfam" id="PF02727">
    <property type="entry name" value="Cu_amine_oxidN2"/>
    <property type="match status" value="1"/>
</dbReference>
<dbReference type="InterPro" id="IPR049948">
    <property type="entry name" value="Cu_Am_ox_TPQ-bd"/>
</dbReference>
<evidence type="ECO:0000313" key="12">
    <source>
        <dbReference type="EMBL" id="AFO97272.1"/>
    </source>
</evidence>
<dbReference type="InterPro" id="IPR036460">
    <property type="entry name" value="Cu_amine_oxidase_C_sf"/>
</dbReference>
<keyword evidence="4 8" id="KW-0560">Oxidoreductase</keyword>
<comment type="similarity">
    <text evidence="1 8">Belongs to the copper/topaquinone oxidase family.</text>
</comment>
<proteinExistence type="evidence at transcript level"/>
<name>V9KH83_CALMI</name>
<feature type="domain" description="Copper amine oxidase N2-terminal" evidence="10">
    <location>
        <begin position="65"/>
        <end position="149"/>
    </location>
</feature>
<comment type="PTM">
    <text evidence="7 8">Topaquinone (TPQ) is generated by copper-dependent autoxidation of a specific tyrosyl residue.</text>
</comment>
<dbReference type="FunFam" id="3.10.450.40:FF:000007">
    <property type="entry name" value="Amine oxidase"/>
    <property type="match status" value="1"/>
</dbReference>
<evidence type="ECO:0000256" key="7">
    <source>
        <dbReference type="PIRSR" id="PIRSR600269-51"/>
    </source>
</evidence>
<dbReference type="SUPFAM" id="SSF54416">
    <property type="entry name" value="Amine oxidase N-terminal region"/>
    <property type="match status" value="2"/>
</dbReference>
<evidence type="ECO:0000259" key="10">
    <source>
        <dbReference type="Pfam" id="PF02727"/>
    </source>
</evidence>
<feature type="domain" description="Copper amine oxidase catalytic" evidence="9">
    <location>
        <begin position="307"/>
        <end position="711"/>
    </location>
</feature>
<dbReference type="Pfam" id="PF02728">
    <property type="entry name" value="Cu_amine_oxidN3"/>
    <property type="match status" value="1"/>
</dbReference>
<dbReference type="InterPro" id="IPR015802">
    <property type="entry name" value="Cu_amine_oxidase_N3"/>
</dbReference>
<dbReference type="InterPro" id="IPR049947">
    <property type="entry name" value="Cu_Am_Ox_Cu-bd"/>
</dbReference>
<dbReference type="InterPro" id="IPR015800">
    <property type="entry name" value="Cu_amine_oxidase_N2"/>
</dbReference>
<dbReference type="InterPro" id="IPR016182">
    <property type="entry name" value="Cu_amine_oxidase_N-reg"/>
</dbReference>
<dbReference type="InterPro" id="IPR015798">
    <property type="entry name" value="Cu_amine_oxidase_C"/>
</dbReference>
<keyword evidence="3 6" id="KW-0801">TPQ</keyword>